<dbReference type="GO" id="GO:0016301">
    <property type="term" value="F:kinase activity"/>
    <property type="evidence" value="ECO:0007669"/>
    <property type="project" value="UniProtKB-KW"/>
</dbReference>
<keyword evidence="1" id="KW-0808">Transferase</keyword>
<dbReference type="Proteomes" id="UP000245974">
    <property type="component" value="Unassembled WGS sequence"/>
</dbReference>
<protein>
    <submittedName>
        <fullName evidence="1">Putative kinase</fullName>
    </submittedName>
</protein>
<sequence>MLIVFSGLPAVGKTTISRLLAEKTNAVYLRIDSIEQALITSGEIKQTEMGGAGYFVAYAVARDNLKLGRMVIADCVNPIELTRDAWKQIANQSASKILNIEIICSDQIEHQRRAETRKADIQNHQLPKWSDIIKHDYDKNNQVDFKIDSAQHTADESVNMIISLLKML</sequence>
<dbReference type="SUPFAM" id="SSF52540">
    <property type="entry name" value="P-loop containing nucleoside triphosphate hydrolases"/>
    <property type="match status" value="1"/>
</dbReference>
<dbReference type="Gene3D" id="3.40.50.300">
    <property type="entry name" value="P-loop containing nucleotide triphosphate hydrolases"/>
    <property type="match status" value="1"/>
</dbReference>
<dbReference type="PANTHER" id="PTHR37807:SF3">
    <property type="entry name" value="OS07G0160300 PROTEIN"/>
    <property type="match status" value="1"/>
</dbReference>
<accession>A0A2U3MVS4</accession>
<dbReference type="AlphaFoldDB" id="A0A2U3MVS4"/>
<dbReference type="EMBL" id="OOGT01000018">
    <property type="protein sequence ID" value="SPL69485.1"/>
    <property type="molecule type" value="Genomic_DNA"/>
</dbReference>
<dbReference type="OrthoDB" id="3819922at2"/>
<evidence type="ECO:0000313" key="1">
    <source>
        <dbReference type="EMBL" id="SPL69485.1"/>
    </source>
</evidence>
<reference evidence="2" key="1">
    <citation type="submission" date="2018-03" db="EMBL/GenBank/DDBJ databases">
        <authorList>
            <person name="Blom J."/>
        </authorList>
    </citation>
    <scope>NUCLEOTIDE SEQUENCE [LARGE SCALE GENOMIC DNA]</scope>
    <source>
        <strain evidence="2">KPC-SM-21</strain>
    </source>
</reference>
<keyword evidence="2" id="KW-1185">Reference proteome</keyword>
<name>A0A2U3MVS4_9GAMM</name>
<proteinExistence type="predicted"/>
<dbReference type="RefSeq" id="WP_121973011.1">
    <property type="nucleotide sequence ID" value="NZ_OOGT01000018.1"/>
</dbReference>
<evidence type="ECO:0000313" key="2">
    <source>
        <dbReference type="Proteomes" id="UP000245974"/>
    </source>
</evidence>
<organism evidence="1 2">
    <name type="scientific">Acinetobacter stercoris</name>
    <dbReference type="NCBI Taxonomy" id="2126983"/>
    <lineage>
        <taxon>Bacteria</taxon>
        <taxon>Pseudomonadati</taxon>
        <taxon>Pseudomonadota</taxon>
        <taxon>Gammaproteobacteria</taxon>
        <taxon>Moraxellales</taxon>
        <taxon>Moraxellaceae</taxon>
        <taxon>Acinetobacter</taxon>
    </lineage>
</organism>
<dbReference type="InterPro" id="IPR027417">
    <property type="entry name" value="P-loop_NTPase"/>
</dbReference>
<dbReference type="Pfam" id="PF13671">
    <property type="entry name" value="AAA_33"/>
    <property type="match status" value="1"/>
</dbReference>
<dbReference type="InParanoid" id="A0A2U3MVS4"/>
<gene>
    <name evidence="1" type="ORF">KPC_0663</name>
</gene>
<keyword evidence="1" id="KW-0418">Kinase</keyword>
<dbReference type="PANTHER" id="PTHR37807">
    <property type="entry name" value="OS07G0160300 PROTEIN"/>
    <property type="match status" value="1"/>
</dbReference>